<evidence type="ECO:0000313" key="1">
    <source>
        <dbReference type="EMBL" id="MET2833096.1"/>
    </source>
</evidence>
<reference evidence="1 2" key="1">
    <citation type="submission" date="2024-06" db="EMBL/GenBank/DDBJ databases">
        <authorList>
            <person name="Kim D.-U."/>
        </authorList>
    </citation>
    <scope>NUCLEOTIDE SEQUENCE [LARGE SCALE GENOMIC DNA]</scope>
    <source>
        <strain evidence="1 2">KACC15460</strain>
    </source>
</reference>
<dbReference type="Proteomes" id="UP001548832">
    <property type="component" value="Unassembled WGS sequence"/>
</dbReference>
<dbReference type="RefSeq" id="WP_354465372.1">
    <property type="nucleotide sequence ID" value="NZ_JBEWSZ010000027.1"/>
</dbReference>
<accession>A0ABV2DSQ9</accession>
<comment type="caution">
    <text evidence="1">The sequence shown here is derived from an EMBL/GenBank/DDBJ whole genome shotgun (WGS) entry which is preliminary data.</text>
</comment>
<sequence>ACQLLDKPFLTSSRGRHPADVLTVRSCSQTPSNLNCQSSASFPGGIEDVRLAVSGQRLFDGFDEEGGLWSLAIPLRFQDN</sequence>
<dbReference type="EMBL" id="JBEWSZ010000027">
    <property type="protein sequence ID" value="MET2833096.1"/>
    <property type="molecule type" value="Genomic_DNA"/>
</dbReference>
<evidence type="ECO:0000313" key="2">
    <source>
        <dbReference type="Proteomes" id="UP001548832"/>
    </source>
</evidence>
<organism evidence="1 2">
    <name type="scientific">Mesorhizobium shangrilense</name>
    <dbReference type="NCBI Taxonomy" id="460060"/>
    <lineage>
        <taxon>Bacteria</taxon>
        <taxon>Pseudomonadati</taxon>
        <taxon>Pseudomonadota</taxon>
        <taxon>Alphaproteobacteria</taxon>
        <taxon>Hyphomicrobiales</taxon>
        <taxon>Phyllobacteriaceae</taxon>
        <taxon>Mesorhizobium</taxon>
    </lineage>
</organism>
<proteinExistence type="predicted"/>
<protein>
    <submittedName>
        <fullName evidence="1">Uncharacterized protein</fullName>
    </submittedName>
</protein>
<keyword evidence="2" id="KW-1185">Reference proteome</keyword>
<gene>
    <name evidence="1" type="ORF">ABVQ20_40115</name>
</gene>
<name>A0ABV2DSQ9_9HYPH</name>
<feature type="non-terminal residue" evidence="1">
    <location>
        <position position="1"/>
    </location>
</feature>